<dbReference type="EMBL" id="JADIMH010000035">
    <property type="protein sequence ID" value="MBO8467360.1"/>
    <property type="molecule type" value="Genomic_DNA"/>
</dbReference>
<evidence type="ECO:0008006" key="3">
    <source>
        <dbReference type="Google" id="ProtNLM"/>
    </source>
</evidence>
<reference evidence="1" key="1">
    <citation type="submission" date="2020-10" db="EMBL/GenBank/DDBJ databases">
        <authorList>
            <person name="Gilroy R."/>
        </authorList>
    </citation>
    <scope>NUCLEOTIDE SEQUENCE</scope>
    <source>
        <strain evidence="1">B1-15692</strain>
    </source>
</reference>
<comment type="caution">
    <text evidence="1">The sequence shown here is derived from an EMBL/GenBank/DDBJ whole genome shotgun (WGS) entry which is preliminary data.</text>
</comment>
<reference evidence="1" key="2">
    <citation type="journal article" date="2021" name="PeerJ">
        <title>Extensive microbial diversity within the chicken gut microbiome revealed by metagenomics and culture.</title>
        <authorList>
            <person name="Gilroy R."/>
            <person name="Ravi A."/>
            <person name="Getino M."/>
            <person name="Pursley I."/>
            <person name="Horton D.L."/>
            <person name="Alikhan N.F."/>
            <person name="Baker D."/>
            <person name="Gharbi K."/>
            <person name="Hall N."/>
            <person name="Watson M."/>
            <person name="Adriaenssens E.M."/>
            <person name="Foster-Nyarko E."/>
            <person name="Jarju S."/>
            <person name="Secka A."/>
            <person name="Antonio M."/>
            <person name="Oren A."/>
            <person name="Chaudhuri R.R."/>
            <person name="La Ragione R."/>
            <person name="Hildebrand F."/>
            <person name="Pallen M.J."/>
        </authorList>
    </citation>
    <scope>NUCLEOTIDE SEQUENCE</scope>
    <source>
        <strain evidence="1">B1-15692</strain>
    </source>
</reference>
<dbReference type="Proteomes" id="UP000823660">
    <property type="component" value="Unassembled WGS sequence"/>
</dbReference>
<evidence type="ECO:0000313" key="1">
    <source>
        <dbReference type="EMBL" id="MBO8467360.1"/>
    </source>
</evidence>
<protein>
    <recommendedName>
        <fullName evidence="3">Lipoprotein</fullName>
    </recommendedName>
</protein>
<sequence length="154" mass="17976">MTRLLYALVLLFAVSCGNKPETRVYFRSSLWIIGNATEETLNVSWNFPGDSRSEEHLRPRDLTSIGSVDSTIPYVKPEFGEIQKLAGEEEMTISLYSDDGKLLKEWRWSERDSPGRQIFDESLWEKDETEYYNKITDAVWHFYILPEDIGQEEI</sequence>
<accession>A0A9D9NBN9</accession>
<evidence type="ECO:0000313" key="2">
    <source>
        <dbReference type="Proteomes" id="UP000823660"/>
    </source>
</evidence>
<dbReference type="PROSITE" id="PS51257">
    <property type="entry name" value="PROKAR_LIPOPROTEIN"/>
    <property type="match status" value="1"/>
</dbReference>
<dbReference type="AlphaFoldDB" id="A0A9D9NBN9"/>
<gene>
    <name evidence="1" type="ORF">IAB99_06320</name>
</gene>
<organism evidence="1 2">
    <name type="scientific">Candidatus Cryptobacteroides faecipullorum</name>
    <dbReference type="NCBI Taxonomy" id="2840764"/>
    <lineage>
        <taxon>Bacteria</taxon>
        <taxon>Pseudomonadati</taxon>
        <taxon>Bacteroidota</taxon>
        <taxon>Bacteroidia</taxon>
        <taxon>Bacteroidales</taxon>
        <taxon>Candidatus Cryptobacteroides</taxon>
    </lineage>
</organism>
<proteinExistence type="predicted"/>
<name>A0A9D9NBN9_9BACT</name>